<organism evidence="3 4">
    <name type="scientific">Apatococcus fuscideae</name>
    <dbReference type="NCBI Taxonomy" id="2026836"/>
    <lineage>
        <taxon>Eukaryota</taxon>
        <taxon>Viridiplantae</taxon>
        <taxon>Chlorophyta</taxon>
        <taxon>core chlorophytes</taxon>
        <taxon>Trebouxiophyceae</taxon>
        <taxon>Chlorellales</taxon>
        <taxon>Chlorellaceae</taxon>
        <taxon>Apatococcus</taxon>
    </lineage>
</organism>
<dbReference type="Proteomes" id="UP001485043">
    <property type="component" value="Unassembled WGS sequence"/>
</dbReference>
<dbReference type="SUPFAM" id="SSF53335">
    <property type="entry name" value="S-adenosyl-L-methionine-dependent methyltransferases"/>
    <property type="match status" value="1"/>
</dbReference>
<comment type="caution">
    <text evidence="3">The sequence shown here is derived from an EMBL/GenBank/DDBJ whole genome shotgun (WGS) entry which is preliminary data.</text>
</comment>
<dbReference type="AlphaFoldDB" id="A0AAW1T7W9"/>
<dbReference type="Pfam" id="PF05063">
    <property type="entry name" value="MT-A70"/>
    <property type="match status" value="2"/>
</dbReference>
<dbReference type="EMBL" id="JALJOV010000231">
    <property type="protein sequence ID" value="KAK9865639.1"/>
    <property type="molecule type" value="Genomic_DNA"/>
</dbReference>
<dbReference type="GO" id="GO:0005634">
    <property type="term" value="C:nucleus"/>
    <property type="evidence" value="ECO:0007669"/>
    <property type="project" value="TreeGrafter"/>
</dbReference>
<feature type="region of interest" description="Disordered" evidence="2">
    <location>
        <begin position="232"/>
        <end position="254"/>
    </location>
</feature>
<dbReference type="InterPro" id="IPR007757">
    <property type="entry name" value="MT-A70-like"/>
</dbReference>
<dbReference type="InterPro" id="IPR029063">
    <property type="entry name" value="SAM-dependent_MTases_sf"/>
</dbReference>
<gene>
    <name evidence="3" type="ORF">WJX84_007556</name>
</gene>
<evidence type="ECO:0000313" key="4">
    <source>
        <dbReference type="Proteomes" id="UP001485043"/>
    </source>
</evidence>
<sequence length="364" mass="40740">MVLLWDTGLALLDIRQEEATRYLTVQPKAQLDFTSREQPADRPAGVVQEPDQTQPVAAPVHAGSDKSNTAQPAGFRLDRRPQNGQESLVIAHGALVVLPAASRFLLSDVGRLQPLLPRHPSDAFHCIVLDPPWENASVRRGGQYAMLPAAKLLKIPVPSLLHQDGGLVVLWMTNRERLHRFVEDRLLPAWGLELIATWWWAKITPTGDPIQPLSKVNAAACWLCGVDGSPDSQWRQQNPIPRNCRGGKPPGRRSRRRILASQRACKWALMRQGASHHHPYEPILLAWRRGCSQWPEMAGLPRHLVLAAEPVQHSRKPHLGPVLQLCLPPAPSCLEMFARELIPGWTSWGNDVLHFQSLERFTVQ</sequence>
<comment type="similarity">
    <text evidence="1">Belongs to the MT-A70-like family.</text>
</comment>
<accession>A0AAW1T7W9</accession>
<evidence type="ECO:0000256" key="2">
    <source>
        <dbReference type="SAM" id="MobiDB-lite"/>
    </source>
</evidence>
<proteinExistence type="inferred from homology"/>
<keyword evidence="4" id="KW-1185">Reference proteome</keyword>
<dbReference type="PROSITE" id="PS51143">
    <property type="entry name" value="MT_A70"/>
    <property type="match status" value="1"/>
</dbReference>
<name>A0AAW1T7W9_9CHLO</name>
<dbReference type="GO" id="GO:0008168">
    <property type="term" value="F:methyltransferase activity"/>
    <property type="evidence" value="ECO:0007669"/>
    <property type="project" value="TreeGrafter"/>
</dbReference>
<reference evidence="3 4" key="1">
    <citation type="journal article" date="2024" name="Nat. Commun.">
        <title>Phylogenomics reveals the evolutionary origins of lichenization in chlorophyte algae.</title>
        <authorList>
            <person name="Puginier C."/>
            <person name="Libourel C."/>
            <person name="Otte J."/>
            <person name="Skaloud P."/>
            <person name="Haon M."/>
            <person name="Grisel S."/>
            <person name="Petersen M."/>
            <person name="Berrin J.G."/>
            <person name="Delaux P.M."/>
            <person name="Dal Grande F."/>
            <person name="Keller J."/>
        </authorList>
    </citation>
    <scope>NUCLEOTIDE SEQUENCE [LARGE SCALE GENOMIC DNA]</scope>
    <source>
        <strain evidence="3 4">SAG 2523</strain>
    </source>
</reference>
<evidence type="ECO:0000256" key="1">
    <source>
        <dbReference type="PROSITE-ProRule" id="PRU00489"/>
    </source>
</evidence>
<dbReference type="PANTHER" id="PTHR12829:SF4">
    <property type="entry name" value="N(6)-ADENINE-SPECIFIC METHYLTRANSFERASE METTL4"/>
    <property type="match status" value="1"/>
</dbReference>
<feature type="region of interest" description="Disordered" evidence="2">
    <location>
        <begin position="33"/>
        <end position="78"/>
    </location>
</feature>
<dbReference type="PANTHER" id="PTHR12829">
    <property type="entry name" value="N6-ADENOSINE-METHYLTRANSFERASE"/>
    <property type="match status" value="1"/>
</dbReference>
<protein>
    <submittedName>
        <fullName evidence="3">Uncharacterized protein</fullName>
    </submittedName>
</protein>
<evidence type="ECO:0000313" key="3">
    <source>
        <dbReference type="EMBL" id="KAK9865639.1"/>
    </source>
</evidence>